<protein>
    <submittedName>
        <fullName evidence="4">Helitron_like_N domain-containing protein</fullName>
    </submittedName>
</protein>
<feature type="domain" description="Helitron helicase-like" evidence="1">
    <location>
        <begin position="28"/>
        <end position="148"/>
    </location>
</feature>
<evidence type="ECO:0000313" key="2">
    <source>
        <dbReference type="EMBL" id="VDK75303.1"/>
    </source>
</evidence>
<evidence type="ECO:0000313" key="3">
    <source>
        <dbReference type="Proteomes" id="UP000271087"/>
    </source>
</evidence>
<dbReference type="Proteomes" id="UP000271087">
    <property type="component" value="Unassembled WGS sequence"/>
</dbReference>
<dbReference type="STRING" id="42157.A0A182EA60"/>
<dbReference type="AlphaFoldDB" id="A0A182EA60"/>
<dbReference type="OrthoDB" id="10055660at2759"/>
<name>A0A182EA60_ONCOC</name>
<evidence type="ECO:0000259" key="1">
    <source>
        <dbReference type="Pfam" id="PF14214"/>
    </source>
</evidence>
<dbReference type="EMBL" id="UYRW01001212">
    <property type="protein sequence ID" value="VDK75303.1"/>
    <property type="molecule type" value="Genomic_DNA"/>
</dbReference>
<reference evidence="2 3" key="2">
    <citation type="submission" date="2018-08" db="EMBL/GenBank/DDBJ databases">
        <authorList>
            <person name="Laetsch R D."/>
            <person name="Stevens L."/>
            <person name="Kumar S."/>
            <person name="Blaxter L. M."/>
        </authorList>
    </citation>
    <scope>NUCLEOTIDE SEQUENCE [LARGE SCALE GENOMIC DNA]</scope>
</reference>
<accession>A0A182EA60</accession>
<organism evidence="4">
    <name type="scientific">Onchocerca ochengi</name>
    <name type="common">Filarial nematode worm</name>
    <dbReference type="NCBI Taxonomy" id="42157"/>
    <lineage>
        <taxon>Eukaryota</taxon>
        <taxon>Metazoa</taxon>
        <taxon>Ecdysozoa</taxon>
        <taxon>Nematoda</taxon>
        <taxon>Chromadorea</taxon>
        <taxon>Rhabditida</taxon>
        <taxon>Spirurina</taxon>
        <taxon>Spiruromorpha</taxon>
        <taxon>Filarioidea</taxon>
        <taxon>Onchocercidae</taxon>
        <taxon>Onchocerca</taxon>
    </lineage>
</organism>
<dbReference type="WBParaSite" id="nOo.2.0.1.t04930-RA">
    <property type="protein sequence ID" value="nOo.2.0.1.t04930-RA"/>
    <property type="gene ID" value="nOo.2.0.1.g04930"/>
</dbReference>
<dbReference type="InterPro" id="IPR025476">
    <property type="entry name" value="Helitron_helicase-like"/>
</dbReference>
<keyword evidence="3" id="KW-1185">Reference proteome</keyword>
<gene>
    <name evidence="2" type="ORF">NOO_LOCUS4930</name>
</gene>
<sequence>LFIRLEICWSFAISEFATSFALKNTFILRDAVVNDGSKINVGRLTIFLSSHAGIPRYMHEYAQDTVAYVRHYGRPNLFITFTCNSAWDNIQNLLLPGQLPMDKHHITVHVFRQKLKLLMDFTVKHEVFGSVRCWIYSVEWQKRELPYADTLIWLYDKIISNEIDDVICAEIPYADVDQNLYQVITKDLIHGPCGTLKPNSPCMMDGKCYK</sequence>
<reference evidence="4" key="1">
    <citation type="submission" date="2016-06" db="UniProtKB">
        <authorList>
            <consortium name="WormBaseParasite"/>
        </authorList>
    </citation>
    <scope>IDENTIFICATION</scope>
</reference>
<dbReference type="Pfam" id="PF14214">
    <property type="entry name" value="Helitron_like_N"/>
    <property type="match status" value="1"/>
</dbReference>
<proteinExistence type="predicted"/>
<evidence type="ECO:0000313" key="4">
    <source>
        <dbReference type="WBParaSite" id="nOo.2.0.1.t04930-RA"/>
    </source>
</evidence>